<evidence type="ECO:0000256" key="6">
    <source>
        <dbReference type="SAM" id="Phobius"/>
    </source>
</evidence>
<feature type="region of interest" description="Disordered" evidence="5">
    <location>
        <begin position="1"/>
        <end position="33"/>
    </location>
</feature>
<dbReference type="EMBL" id="JBEGDP010000004">
    <property type="protein sequence ID" value="MEQ7846803.1"/>
    <property type="molecule type" value="Genomic_DNA"/>
</dbReference>
<evidence type="ECO:0000256" key="1">
    <source>
        <dbReference type="ARBA" id="ARBA00004141"/>
    </source>
</evidence>
<evidence type="ECO:0000313" key="7">
    <source>
        <dbReference type="EMBL" id="MEQ7846803.1"/>
    </source>
</evidence>
<organism evidence="7 8">
    <name type="scientific">Nocardioides kribbensis</name>
    <dbReference type="NCBI Taxonomy" id="305517"/>
    <lineage>
        <taxon>Bacteria</taxon>
        <taxon>Bacillati</taxon>
        <taxon>Actinomycetota</taxon>
        <taxon>Actinomycetes</taxon>
        <taxon>Propionibacteriales</taxon>
        <taxon>Nocardioidaceae</taxon>
        <taxon>Nocardioides</taxon>
    </lineage>
</organism>
<comment type="caution">
    <text evidence="7">The sequence shown here is derived from an EMBL/GenBank/DDBJ whole genome shotgun (WGS) entry which is preliminary data.</text>
</comment>
<evidence type="ECO:0000256" key="5">
    <source>
        <dbReference type="SAM" id="MobiDB-lite"/>
    </source>
</evidence>
<dbReference type="RefSeq" id="WP_349804089.1">
    <property type="nucleotide sequence ID" value="NZ_JBEGDP010000004.1"/>
</dbReference>
<dbReference type="Proteomes" id="UP001482520">
    <property type="component" value="Unassembled WGS sequence"/>
</dbReference>
<accession>A0ABV1NWC8</accession>
<name>A0ABV1NWC8_9ACTN</name>
<evidence type="ECO:0000256" key="4">
    <source>
        <dbReference type="ARBA" id="ARBA00023136"/>
    </source>
</evidence>
<dbReference type="InterPro" id="IPR019109">
    <property type="entry name" value="MamF_MmsF"/>
</dbReference>
<gene>
    <name evidence="7" type="ORF">V6R90_05890</name>
</gene>
<evidence type="ECO:0000256" key="3">
    <source>
        <dbReference type="ARBA" id="ARBA00022989"/>
    </source>
</evidence>
<feature type="transmembrane region" description="Helical" evidence="6">
    <location>
        <begin position="86"/>
        <end position="116"/>
    </location>
</feature>
<reference evidence="7 8" key="1">
    <citation type="submission" date="2024-02" db="EMBL/GenBank/DDBJ databases">
        <title>Full genome sequence of Nocardioides kribbensis.</title>
        <authorList>
            <person name="Poletto B.L."/>
            <person name="Silva G."/>
            <person name="Galante D."/>
            <person name="Campos K.R."/>
            <person name="Santos M.B.N."/>
            <person name="Sacchi C.T."/>
        </authorList>
    </citation>
    <scope>NUCLEOTIDE SEQUENCE [LARGE SCALE GENOMIC DNA]</scope>
    <source>
        <strain evidence="7 8">O4R</strain>
    </source>
</reference>
<protein>
    <submittedName>
        <fullName evidence="7">DUF4870 domain-containing protein</fullName>
    </submittedName>
</protein>
<evidence type="ECO:0000313" key="8">
    <source>
        <dbReference type="Proteomes" id="UP001482520"/>
    </source>
</evidence>
<keyword evidence="3 6" id="KW-1133">Transmembrane helix</keyword>
<keyword evidence="4 6" id="KW-0472">Membrane</keyword>
<comment type="subcellular location">
    <subcellularLocation>
        <location evidence="1">Membrane</location>
        <topology evidence="1">Multi-pass membrane protein</topology>
    </subcellularLocation>
</comment>
<dbReference type="Pfam" id="PF09685">
    <property type="entry name" value="MamF_MmsF"/>
    <property type="match status" value="1"/>
</dbReference>
<evidence type="ECO:0000256" key="2">
    <source>
        <dbReference type="ARBA" id="ARBA00022692"/>
    </source>
</evidence>
<sequence length="140" mass="15130">MSQPPFGQPPYGQRPYGQTPYGQTPGPDGLTPDERTWGGAAHWSALVAAFVALSFLGPLLVLLLRGGTSPYVRQQSVESLNFQISILIYGVVSLVLALALVGFLLLPVVGLVWLVFTVIGSVRSARGELYRYPLTIRMVS</sequence>
<keyword evidence="2 6" id="KW-0812">Transmembrane</keyword>
<proteinExistence type="predicted"/>
<feature type="transmembrane region" description="Helical" evidence="6">
    <location>
        <begin position="40"/>
        <end position="65"/>
    </location>
</feature>
<keyword evidence="8" id="KW-1185">Reference proteome</keyword>